<keyword evidence="2" id="KW-1185">Reference proteome</keyword>
<gene>
    <name evidence="1 3" type="ORF">BDZ99DRAFT_30485</name>
</gene>
<dbReference type="Proteomes" id="UP000504636">
    <property type="component" value="Unplaced"/>
</dbReference>
<name>A0A6A6YL57_9PEZI</name>
<reference evidence="3" key="2">
    <citation type="submission" date="2020-04" db="EMBL/GenBank/DDBJ databases">
        <authorList>
            <consortium name="NCBI Genome Project"/>
        </authorList>
    </citation>
    <scope>NUCLEOTIDE SEQUENCE</scope>
    <source>
        <strain evidence="3">CBS 304.34</strain>
    </source>
</reference>
<reference evidence="1 3" key="1">
    <citation type="journal article" date="2020" name="Stud. Mycol.">
        <title>101 Dothideomycetes genomes: a test case for predicting lifestyles and emergence of pathogens.</title>
        <authorList>
            <person name="Haridas S."/>
            <person name="Albert R."/>
            <person name="Binder M."/>
            <person name="Bloem J."/>
            <person name="Labutti K."/>
            <person name="Salamov A."/>
            <person name="Andreopoulos B."/>
            <person name="Baker S."/>
            <person name="Barry K."/>
            <person name="Bills G."/>
            <person name="Bluhm B."/>
            <person name="Cannon C."/>
            <person name="Castanera R."/>
            <person name="Culley D."/>
            <person name="Daum C."/>
            <person name="Ezra D."/>
            <person name="Gonzalez J."/>
            <person name="Henrissat B."/>
            <person name="Kuo A."/>
            <person name="Liang C."/>
            <person name="Lipzen A."/>
            <person name="Lutzoni F."/>
            <person name="Magnuson J."/>
            <person name="Mondo S."/>
            <person name="Nolan M."/>
            <person name="Ohm R."/>
            <person name="Pangilinan J."/>
            <person name="Park H.-J."/>
            <person name="Ramirez L."/>
            <person name="Alfaro M."/>
            <person name="Sun H."/>
            <person name="Tritt A."/>
            <person name="Yoshinaga Y."/>
            <person name="Zwiers L.-H."/>
            <person name="Turgeon B."/>
            <person name="Goodwin S."/>
            <person name="Spatafora J."/>
            <person name="Crous P."/>
            <person name="Grigoriev I."/>
        </authorList>
    </citation>
    <scope>NUCLEOTIDE SEQUENCE</scope>
    <source>
        <strain evidence="1 3">CBS 304.34</strain>
    </source>
</reference>
<dbReference type="EMBL" id="MU003701">
    <property type="protein sequence ID" value="KAF2809540.1"/>
    <property type="molecule type" value="Genomic_DNA"/>
</dbReference>
<accession>A0A6A6YL57</accession>
<dbReference type="GeneID" id="54455112"/>
<evidence type="ECO:0000313" key="1">
    <source>
        <dbReference type="EMBL" id="KAF2809540.1"/>
    </source>
</evidence>
<dbReference type="RefSeq" id="XP_033576504.1">
    <property type="nucleotide sequence ID" value="XM_033714219.1"/>
</dbReference>
<evidence type="ECO:0000313" key="3">
    <source>
        <dbReference type="RefSeq" id="XP_033576504.1"/>
    </source>
</evidence>
<organism evidence="1">
    <name type="scientific">Mytilinidion resinicola</name>
    <dbReference type="NCBI Taxonomy" id="574789"/>
    <lineage>
        <taxon>Eukaryota</taxon>
        <taxon>Fungi</taxon>
        <taxon>Dikarya</taxon>
        <taxon>Ascomycota</taxon>
        <taxon>Pezizomycotina</taxon>
        <taxon>Dothideomycetes</taxon>
        <taxon>Pleosporomycetidae</taxon>
        <taxon>Mytilinidiales</taxon>
        <taxon>Mytilinidiaceae</taxon>
        <taxon>Mytilinidion</taxon>
    </lineage>
</organism>
<evidence type="ECO:0000313" key="2">
    <source>
        <dbReference type="Proteomes" id="UP000504636"/>
    </source>
</evidence>
<proteinExistence type="predicted"/>
<dbReference type="AlphaFoldDB" id="A0A6A6YL57"/>
<reference evidence="3" key="3">
    <citation type="submission" date="2025-04" db="UniProtKB">
        <authorList>
            <consortium name="RefSeq"/>
        </authorList>
    </citation>
    <scope>IDENTIFICATION</scope>
    <source>
        <strain evidence="3">CBS 304.34</strain>
    </source>
</reference>
<protein>
    <submittedName>
        <fullName evidence="1 3">Uncharacterized protein</fullName>
    </submittedName>
</protein>
<sequence>MSLRPVQILESALKHHKQRKACAIATGQQFRRVISLQKHDRKNMSYTDTGVDGFWKA</sequence>